<name>A0A5J4Z347_PORPP</name>
<dbReference type="PANTHER" id="PTHR46642">
    <property type="entry name" value="DUAL SPECIFICITY PHOSPHATASE, SUBGROUP, CATALYTIC DOMAIN"/>
    <property type="match status" value="1"/>
</dbReference>
<dbReference type="OMA" id="NNEWTIC"/>
<dbReference type="Pfam" id="PF00686">
    <property type="entry name" value="CBM_20"/>
    <property type="match status" value="2"/>
</dbReference>
<feature type="domain" description="CBM20" evidence="3">
    <location>
        <begin position="110"/>
        <end position="221"/>
    </location>
</feature>
<evidence type="ECO:0000313" key="5">
    <source>
        <dbReference type="Proteomes" id="UP000324585"/>
    </source>
</evidence>
<dbReference type="Gene3D" id="2.60.40.10">
    <property type="entry name" value="Immunoglobulins"/>
    <property type="match status" value="3"/>
</dbReference>
<dbReference type="Pfam" id="PF00782">
    <property type="entry name" value="DSPc"/>
    <property type="match status" value="1"/>
</dbReference>
<dbReference type="SUPFAM" id="SSF49452">
    <property type="entry name" value="Starch-binding domain-like"/>
    <property type="match status" value="3"/>
</dbReference>
<evidence type="ECO:0000259" key="2">
    <source>
        <dbReference type="PROSITE" id="PS50056"/>
    </source>
</evidence>
<proteinExistence type="predicted"/>
<dbReference type="PROSITE" id="PS51166">
    <property type="entry name" value="CBM20"/>
    <property type="match status" value="2"/>
</dbReference>
<dbReference type="SMART" id="SM01065">
    <property type="entry name" value="CBM_2"/>
    <property type="match status" value="3"/>
</dbReference>
<dbReference type="InterPro" id="IPR052832">
    <property type="entry name" value="Starch-Glucan_Phosphatase"/>
</dbReference>
<dbReference type="PANTHER" id="PTHR46642:SF3">
    <property type="entry name" value="PHOSPHOGLUCAN PHOSPHATASE DSP4, CHLOROPLASTIC"/>
    <property type="match status" value="1"/>
</dbReference>
<dbReference type="EMBL" id="VRMN01000001">
    <property type="protein sequence ID" value="KAA8497612.1"/>
    <property type="molecule type" value="Genomic_DNA"/>
</dbReference>
<dbReference type="Proteomes" id="UP000324585">
    <property type="component" value="Unassembled WGS sequence"/>
</dbReference>
<feature type="domain" description="CBM20" evidence="3">
    <location>
        <begin position="1"/>
        <end position="115"/>
    </location>
</feature>
<dbReference type="InterPro" id="IPR013783">
    <property type="entry name" value="Ig-like_fold"/>
</dbReference>
<dbReference type="SUPFAM" id="SSF52799">
    <property type="entry name" value="(Phosphotyrosine protein) phosphatases II"/>
    <property type="match status" value="1"/>
</dbReference>
<dbReference type="GO" id="GO:0004721">
    <property type="term" value="F:phosphoprotein phosphatase activity"/>
    <property type="evidence" value="ECO:0007669"/>
    <property type="project" value="UniProtKB-KW"/>
</dbReference>
<dbReference type="InterPro" id="IPR029021">
    <property type="entry name" value="Prot-tyrosine_phosphatase-like"/>
</dbReference>
<dbReference type="AlphaFoldDB" id="A0A5J4Z347"/>
<feature type="domain" description="Tyrosine specific protein phosphatases" evidence="2">
    <location>
        <begin position="427"/>
        <end position="485"/>
    </location>
</feature>
<dbReference type="InterPro" id="IPR000340">
    <property type="entry name" value="Dual-sp_phosphatase_cat-dom"/>
</dbReference>
<dbReference type="GO" id="GO:0005983">
    <property type="term" value="P:starch catabolic process"/>
    <property type="evidence" value="ECO:0007669"/>
    <property type="project" value="TreeGrafter"/>
</dbReference>
<dbReference type="InterPro" id="IPR020422">
    <property type="entry name" value="TYR_PHOSPHATASE_DUAL_dom"/>
</dbReference>
<keyword evidence="1" id="KW-0378">Hydrolase</keyword>
<dbReference type="SMART" id="SM00195">
    <property type="entry name" value="DSPc"/>
    <property type="match status" value="1"/>
</dbReference>
<dbReference type="PROSITE" id="PS50056">
    <property type="entry name" value="TYR_PHOSPHATASE_2"/>
    <property type="match status" value="1"/>
</dbReference>
<evidence type="ECO:0000313" key="4">
    <source>
        <dbReference type="EMBL" id="KAA8497612.1"/>
    </source>
</evidence>
<gene>
    <name evidence="4" type="ORF">FVE85_5197</name>
</gene>
<evidence type="ECO:0000259" key="3">
    <source>
        <dbReference type="PROSITE" id="PS51166"/>
    </source>
</evidence>
<protein>
    <submittedName>
        <fullName evidence="4">Phosphoglucan phosphatase LSF2, chloroplastic</fullName>
    </submittedName>
</protein>
<dbReference type="GO" id="GO:0019203">
    <property type="term" value="F:carbohydrate phosphatase activity"/>
    <property type="evidence" value="ECO:0007669"/>
    <property type="project" value="TreeGrafter"/>
</dbReference>
<organism evidence="4 5">
    <name type="scientific">Porphyridium purpureum</name>
    <name type="common">Red alga</name>
    <name type="synonym">Porphyridium cruentum</name>
    <dbReference type="NCBI Taxonomy" id="35688"/>
    <lineage>
        <taxon>Eukaryota</taxon>
        <taxon>Rhodophyta</taxon>
        <taxon>Bangiophyceae</taxon>
        <taxon>Porphyridiales</taxon>
        <taxon>Porphyridiaceae</taxon>
        <taxon>Porphyridium</taxon>
    </lineage>
</organism>
<dbReference type="InterPro" id="IPR002044">
    <property type="entry name" value="CBM20"/>
</dbReference>
<dbReference type="GO" id="GO:2001070">
    <property type="term" value="F:starch binding"/>
    <property type="evidence" value="ECO:0007669"/>
    <property type="project" value="InterPro"/>
</dbReference>
<sequence>MGIITLMCRVPAAHEQAACQMYVCGSAERLGGWDPQRALPATRESPDGLFEWDLPALDEVDVHYKYVLKPREATVQVPASATVPDVVWWPLAGNLVLPDPAEISQTEQTVLMDQPIGLRFKMYKDLSFNQTLAVCGELHELGAWKPERAFRLHCSAPNKWIGTVYLPCRSVLDSSFQAKFLIVPSSGERIQDALYEAGPNRSCRIRPLLEKYTAVSETVMKGDSAECELYSCWEGFMMRLVIFHPLPDPLVLGVIGSFPEMGDWSKPVPMGTGPLRRTKTGGLERCWELTFPVTNVADRSNPVYRYAQLDVAKNTAIWEREPNRSVDLPKGSPVENGLFEIFDANFVSEMDIDRITNKIVLGPYPQSAQDIEQIRASGSSAVLNVQTDHDFAQRQIDWPTIEKCYADLAMPCVRVPILDFHADSLRSNLEQAAAQVKQLVDEGHTVYIHCTAGMGRAPAVAILYLARYEGIDPDKGLGMIRAVRPKVGPNMTVIKSMC</sequence>
<dbReference type="OrthoDB" id="273181at2759"/>
<dbReference type="InterPro" id="IPR000387">
    <property type="entry name" value="Tyr_Pase_dom"/>
</dbReference>
<accession>A0A5J4Z347</accession>
<reference evidence="5" key="1">
    <citation type="journal article" date="2019" name="Nat. Commun.">
        <title>Expansion of phycobilisome linker gene families in mesophilic red algae.</title>
        <authorList>
            <person name="Lee J."/>
            <person name="Kim D."/>
            <person name="Bhattacharya D."/>
            <person name="Yoon H.S."/>
        </authorList>
    </citation>
    <scope>NUCLEOTIDE SEQUENCE [LARGE SCALE GENOMIC DNA]</scope>
    <source>
        <strain evidence="5">CCMP 1328</strain>
    </source>
</reference>
<keyword evidence="1" id="KW-0904">Protein phosphatase</keyword>
<dbReference type="Gene3D" id="3.90.190.10">
    <property type="entry name" value="Protein tyrosine phosphatase superfamily"/>
    <property type="match status" value="1"/>
</dbReference>
<keyword evidence="5" id="KW-1185">Reference proteome</keyword>
<dbReference type="InterPro" id="IPR013784">
    <property type="entry name" value="Carb-bd-like_fold"/>
</dbReference>
<comment type="caution">
    <text evidence="4">The sequence shown here is derived from an EMBL/GenBank/DDBJ whole genome shotgun (WGS) entry which is preliminary data.</text>
</comment>
<evidence type="ECO:0000256" key="1">
    <source>
        <dbReference type="ARBA" id="ARBA00022912"/>
    </source>
</evidence>
<dbReference type="GO" id="GO:0009507">
    <property type="term" value="C:chloroplast"/>
    <property type="evidence" value="ECO:0007669"/>
    <property type="project" value="TreeGrafter"/>
</dbReference>